<reference evidence="2" key="1">
    <citation type="submission" date="2020-10" db="EMBL/GenBank/DDBJ databases">
        <authorList>
            <person name="Gilroy R."/>
        </authorList>
    </citation>
    <scope>NUCLEOTIDE SEQUENCE</scope>
    <source>
        <strain evidence="2">C6-149</strain>
    </source>
</reference>
<dbReference type="InterPro" id="IPR020945">
    <property type="entry name" value="DMSO/NO3_reduct_chaperone"/>
</dbReference>
<dbReference type="GO" id="GO:0042128">
    <property type="term" value="P:nitrate assimilation"/>
    <property type="evidence" value="ECO:0007669"/>
    <property type="project" value="UniProtKB-KW"/>
</dbReference>
<dbReference type="EMBL" id="JADIMP010000017">
    <property type="protein sequence ID" value="MBO8440991.1"/>
    <property type="molecule type" value="Genomic_DNA"/>
</dbReference>
<dbReference type="PANTHER" id="PTHR43680:SF2">
    <property type="entry name" value="NITRATE REDUCTASE MOLYBDENUM COFACTOR ASSEMBLY CHAPERONE NARJ"/>
    <property type="match status" value="1"/>
</dbReference>
<dbReference type="InterPro" id="IPR036411">
    <property type="entry name" value="TorD-like_sf"/>
</dbReference>
<sequence>MEEFGVINIDCLDERRLCFKYLSRLLDYPEQDILDKKFLDDFDREYPNTDQKLLVRDWIVNMQSKTLFDLKREYTDLFELNKRFTLYFSYYKFEDSRQRGSVIAKLKMLYEMFGFSIEGTELADYLPLMLEFLYLGDWDNDDRQQDIELVFQVIEDGTFNILKNRVEYEGEAYLDLISILRKEAKSCIALPVKKGE</sequence>
<dbReference type="GO" id="GO:0016530">
    <property type="term" value="F:metallochaperone activity"/>
    <property type="evidence" value="ECO:0007669"/>
    <property type="project" value="TreeGrafter"/>
</dbReference>
<gene>
    <name evidence="2" type="primary">narJ</name>
    <name evidence="2" type="ORF">IAA89_00865</name>
</gene>
<dbReference type="SUPFAM" id="SSF89155">
    <property type="entry name" value="TorD-like"/>
    <property type="match status" value="1"/>
</dbReference>
<evidence type="ECO:0000313" key="2">
    <source>
        <dbReference type="EMBL" id="MBO8440991.1"/>
    </source>
</evidence>
<organism evidence="2 3">
    <name type="scientific">Candidatus Gallilactobacillus intestinavium</name>
    <dbReference type="NCBI Taxonomy" id="2840838"/>
    <lineage>
        <taxon>Bacteria</taxon>
        <taxon>Bacillati</taxon>
        <taxon>Bacillota</taxon>
        <taxon>Bacilli</taxon>
        <taxon>Lactobacillales</taxon>
        <taxon>Lactobacillaceae</taxon>
        <taxon>Lactobacillaceae incertae sedis</taxon>
        <taxon>Candidatus Gallilactobacillus</taxon>
    </lineage>
</organism>
<dbReference type="Gene3D" id="1.10.3480.10">
    <property type="entry name" value="TorD-like"/>
    <property type="match status" value="1"/>
</dbReference>
<dbReference type="InterPro" id="IPR003765">
    <property type="entry name" value="NO3_reductase_chaperone_NarJ"/>
</dbReference>
<dbReference type="GO" id="GO:0051131">
    <property type="term" value="P:chaperone-mediated protein complex assembly"/>
    <property type="evidence" value="ECO:0007669"/>
    <property type="project" value="InterPro"/>
</dbReference>
<reference evidence="2" key="2">
    <citation type="journal article" date="2021" name="PeerJ">
        <title>Extensive microbial diversity within the chicken gut microbiome revealed by metagenomics and culture.</title>
        <authorList>
            <person name="Gilroy R."/>
            <person name="Ravi A."/>
            <person name="Getino M."/>
            <person name="Pursley I."/>
            <person name="Horton D.L."/>
            <person name="Alikhan N.F."/>
            <person name="Baker D."/>
            <person name="Gharbi K."/>
            <person name="Hall N."/>
            <person name="Watson M."/>
            <person name="Adriaenssens E.M."/>
            <person name="Foster-Nyarko E."/>
            <person name="Jarju S."/>
            <person name="Secka A."/>
            <person name="Antonio M."/>
            <person name="Oren A."/>
            <person name="Chaudhuri R.R."/>
            <person name="La Ragione R."/>
            <person name="Hildebrand F."/>
            <person name="Pallen M.J."/>
        </authorList>
    </citation>
    <scope>NUCLEOTIDE SEQUENCE</scope>
    <source>
        <strain evidence="2">C6-149</strain>
    </source>
</reference>
<dbReference type="Proteomes" id="UP000823614">
    <property type="component" value="Unassembled WGS sequence"/>
</dbReference>
<keyword evidence="1" id="KW-0534">Nitrate assimilation</keyword>
<evidence type="ECO:0000256" key="1">
    <source>
        <dbReference type="ARBA" id="ARBA00023063"/>
    </source>
</evidence>
<dbReference type="AlphaFoldDB" id="A0A9D9E4H1"/>
<comment type="caution">
    <text evidence="2">The sequence shown here is derived from an EMBL/GenBank/DDBJ whole genome shotgun (WGS) entry which is preliminary data.</text>
</comment>
<dbReference type="GO" id="GO:0051082">
    <property type="term" value="F:unfolded protein binding"/>
    <property type="evidence" value="ECO:0007669"/>
    <property type="project" value="InterPro"/>
</dbReference>
<name>A0A9D9E4H1_9LACO</name>
<proteinExistence type="predicted"/>
<dbReference type="PANTHER" id="PTHR43680">
    <property type="entry name" value="NITRATE REDUCTASE MOLYBDENUM COFACTOR ASSEMBLY CHAPERONE"/>
    <property type="match status" value="1"/>
</dbReference>
<dbReference type="Pfam" id="PF02613">
    <property type="entry name" value="Nitrate_red_del"/>
    <property type="match status" value="1"/>
</dbReference>
<dbReference type="NCBIfam" id="TIGR00684">
    <property type="entry name" value="narJ"/>
    <property type="match status" value="1"/>
</dbReference>
<evidence type="ECO:0000313" key="3">
    <source>
        <dbReference type="Proteomes" id="UP000823614"/>
    </source>
</evidence>
<protein>
    <submittedName>
        <fullName evidence="2">Nitrate reductase molybdenum cofactor assembly chaperone</fullName>
    </submittedName>
</protein>
<accession>A0A9D9E4H1</accession>